<keyword evidence="2" id="KW-1003">Cell membrane</keyword>
<evidence type="ECO:0000256" key="1">
    <source>
        <dbReference type="ARBA" id="ARBA00004370"/>
    </source>
</evidence>
<comment type="catalytic activity">
    <reaction evidence="10">
        <text>[GlcNAc-(1-&gt;4)-Mur2Ac(oyl-L-Ala-gamma-D-Glu-L-Lys-D-Ala-D-Ala)](n)-di-trans,octa-cis-undecaprenyl diphosphate + beta-D-GlcNAc-(1-&gt;4)-Mur2Ac(oyl-L-Ala-gamma-D-Glu-L-Lys-D-Ala-D-Ala)-di-trans,octa-cis-undecaprenyl diphosphate = [GlcNAc-(1-&gt;4)-Mur2Ac(oyl-L-Ala-gamma-D-Glu-L-Lys-D-Ala-D-Ala)](n+1)-di-trans,octa-cis-undecaprenyl diphosphate + di-trans,octa-cis-undecaprenyl diphosphate + H(+)</text>
        <dbReference type="Rhea" id="RHEA:23708"/>
        <dbReference type="Rhea" id="RHEA-COMP:9602"/>
        <dbReference type="Rhea" id="RHEA-COMP:9603"/>
        <dbReference type="ChEBI" id="CHEBI:15378"/>
        <dbReference type="ChEBI" id="CHEBI:58405"/>
        <dbReference type="ChEBI" id="CHEBI:60033"/>
        <dbReference type="ChEBI" id="CHEBI:78435"/>
        <dbReference type="EC" id="2.4.99.28"/>
    </reaction>
</comment>
<protein>
    <recommendedName>
        <fullName evidence="9">peptidoglycan glycosyltransferase</fullName>
        <ecNumber evidence="9">2.4.99.28</ecNumber>
    </recommendedName>
</protein>
<dbReference type="InterPro" id="IPR012338">
    <property type="entry name" value="Beta-lactam/transpept-like"/>
</dbReference>
<feature type="domain" description="Penicillin-binding protein transpeptidase" evidence="12">
    <location>
        <begin position="18"/>
        <end position="252"/>
    </location>
</feature>
<evidence type="ECO:0000256" key="8">
    <source>
        <dbReference type="ARBA" id="ARBA00023316"/>
    </source>
</evidence>
<dbReference type="PANTHER" id="PTHR32282:SF11">
    <property type="entry name" value="PENICILLIN-BINDING PROTEIN 1B"/>
    <property type="match status" value="1"/>
</dbReference>
<reference evidence="13" key="1">
    <citation type="submission" date="2019-08" db="EMBL/GenBank/DDBJ databases">
        <authorList>
            <person name="Kucharzyk K."/>
            <person name="Murdoch R.W."/>
            <person name="Higgins S."/>
            <person name="Loffler F."/>
        </authorList>
    </citation>
    <scope>NUCLEOTIDE SEQUENCE</scope>
</reference>
<keyword evidence="5" id="KW-0133">Cell shape</keyword>
<name>A0A644Z5H6_9ZZZZ</name>
<dbReference type="InterPro" id="IPR001460">
    <property type="entry name" value="PCN-bd_Tpept"/>
</dbReference>
<feature type="compositionally biased region" description="Low complexity" evidence="11">
    <location>
        <begin position="455"/>
        <end position="474"/>
    </location>
</feature>
<dbReference type="EC" id="2.4.99.28" evidence="9"/>
<evidence type="ECO:0000256" key="9">
    <source>
        <dbReference type="ARBA" id="ARBA00044770"/>
    </source>
</evidence>
<sequence>MVALSGGIGEKTESRGWNRATDSLRPPGSSIKPLSVYGPAFEMGLITPATVVDDAPYQMEGGDPWPVDSYGEYRGLMTVFEAVEDSANTAAVRVLGDYLSPEVSFDFLQERFGITSLVDKMVVGGKSYTDKGLAQLGLGGLTKGVSTYEMAAGYATFARGGVYTTPRTYTRVTDSEGNVLLENTAQSKVAIKETTAWYINYLLKNVVAAGTGTNANFSGMAVAGKTGTTSSRKDLWFVGYTPYYTAAVWTGYDQQERLGTSLGNPSTGLWRKVMSSIHKGLEYRDFDRPSGSEIVSASYCLDSGMLPTEYCKNDPRGSRVATGQFIKGDEPTQYCTVHVPVEVCLDDPILKADGTETGMYRLKGDFCPTETLRFISVLDYVRNKVDPGVAIKDDMYMKSWLEAQGTCTVHTGVVVTPTPQPQFDINDPTTWPTDDPGFDPLDPTTWPDSGGGDSTGETPSPSSTPTVESPSNPVFVPPGHNKN</sequence>
<dbReference type="GO" id="GO:0008955">
    <property type="term" value="F:peptidoglycan glycosyltransferase activity"/>
    <property type="evidence" value="ECO:0007669"/>
    <property type="project" value="UniProtKB-EC"/>
</dbReference>
<dbReference type="GO" id="GO:0030288">
    <property type="term" value="C:outer membrane-bounded periplasmic space"/>
    <property type="evidence" value="ECO:0007669"/>
    <property type="project" value="TreeGrafter"/>
</dbReference>
<keyword evidence="4" id="KW-0808">Transferase</keyword>
<organism evidence="13">
    <name type="scientific">bioreactor metagenome</name>
    <dbReference type="NCBI Taxonomy" id="1076179"/>
    <lineage>
        <taxon>unclassified sequences</taxon>
        <taxon>metagenomes</taxon>
        <taxon>ecological metagenomes</taxon>
    </lineage>
</organism>
<accession>A0A644Z5H6</accession>
<keyword evidence="6" id="KW-0573">Peptidoglycan synthesis</keyword>
<keyword evidence="7" id="KW-0472">Membrane</keyword>
<comment type="caution">
    <text evidence="13">The sequence shown here is derived from an EMBL/GenBank/DDBJ whole genome shotgun (WGS) entry which is preliminary data.</text>
</comment>
<proteinExistence type="predicted"/>
<dbReference type="EMBL" id="VSSQ01006828">
    <property type="protein sequence ID" value="MPM33983.1"/>
    <property type="molecule type" value="Genomic_DNA"/>
</dbReference>
<dbReference type="InterPro" id="IPR050396">
    <property type="entry name" value="Glycosyltr_51/Transpeptidase"/>
</dbReference>
<evidence type="ECO:0000259" key="12">
    <source>
        <dbReference type="Pfam" id="PF00905"/>
    </source>
</evidence>
<dbReference type="Pfam" id="PF00905">
    <property type="entry name" value="Transpeptidase"/>
    <property type="match status" value="1"/>
</dbReference>
<evidence type="ECO:0000256" key="5">
    <source>
        <dbReference type="ARBA" id="ARBA00022960"/>
    </source>
</evidence>
<evidence type="ECO:0000256" key="11">
    <source>
        <dbReference type="SAM" id="MobiDB-lite"/>
    </source>
</evidence>
<evidence type="ECO:0000256" key="3">
    <source>
        <dbReference type="ARBA" id="ARBA00022676"/>
    </source>
</evidence>
<feature type="region of interest" description="Disordered" evidence="11">
    <location>
        <begin position="418"/>
        <end position="483"/>
    </location>
</feature>
<dbReference type="Gene3D" id="3.40.710.10">
    <property type="entry name" value="DD-peptidase/beta-lactamase superfamily"/>
    <property type="match status" value="1"/>
</dbReference>
<dbReference type="GO" id="GO:0071555">
    <property type="term" value="P:cell wall organization"/>
    <property type="evidence" value="ECO:0007669"/>
    <property type="project" value="UniProtKB-KW"/>
</dbReference>
<dbReference type="GO" id="GO:0008360">
    <property type="term" value="P:regulation of cell shape"/>
    <property type="evidence" value="ECO:0007669"/>
    <property type="project" value="UniProtKB-KW"/>
</dbReference>
<dbReference type="GO" id="GO:0009252">
    <property type="term" value="P:peptidoglycan biosynthetic process"/>
    <property type="evidence" value="ECO:0007669"/>
    <property type="project" value="UniProtKB-KW"/>
</dbReference>
<evidence type="ECO:0000256" key="2">
    <source>
        <dbReference type="ARBA" id="ARBA00022475"/>
    </source>
</evidence>
<keyword evidence="3" id="KW-0328">Glycosyltransferase</keyword>
<comment type="subcellular location">
    <subcellularLocation>
        <location evidence="1">Membrane</location>
    </subcellularLocation>
</comment>
<dbReference type="GO" id="GO:0008658">
    <property type="term" value="F:penicillin binding"/>
    <property type="evidence" value="ECO:0007669"/>
    <property type="project" value="InterPro"/>
</dbReference>
<evidence type="ECO:0000256" key="4">
    <source>
        <dbReference type="ARBA" id="ARBA00022679"/>
    </source>
</evidence>
<evidence type="ECO:0000256" key="10">
    <source>
        <dbReference type="ARBA" id="ARBA00049902"/>
    </source>
</evidence>
<dbReference type="SUPFAM" id="SSF56601">
    <property type="entry name" value="beta-lactamase/transpeptidase-like"/>
    <property type="match status" value="1"/>
</dbReference>
<evidence type="ECO:0000256" key="6">
    <source>
        <dbReference type="ARBA" id="ARBA00022984"/>
    </source>
</evidence>
<gene>
    <name evidence="13" type="ORF">SDC9_80564</name>
</gene>
<evidence type="ECO:0000256" key="7">
    <source>
        <dbReference type="ARBA" id="ARBA00023136"/>
    </source>
</evidence>
<keyword evidence="8" id="KW-0961">Cell wall biogenesis/degradation</keyword>
<feature type="region of interest" description="Disordered" evidence="11">
    <location>
        <begin position="1"/>
        <end position="28"/>
    </location>
</feature>
<evidence type="ECO:0000313" key="13">
    <source>
        <dbReference type="EMBL" id="MPM33983.1"/>
    </source>
</evidence>
<dbReference type="PANTHER" id="PTHR32282">
    <property type="entry name" value="BINDING PROTEIN TRANSPEPTIDASE, PUTATIVE-RELATED"/>
    <property type="match status" value="1"/>
</dbReference>
<dbReference type="GO" id="GO:0016020">
    <property type="term" value="C:membrane"/>
    <property type="evidence" value="ECO:0007669"/>
    <property type="project" value="UniProtKB-SubCell"/>
</dbReference>
<dbReference type="AlphaFoldDB" id="A0A644Z5H6"/>